<dbReference type="AlphaFoldDB" id="A0A3M9NSR4"/>
<evidence type="ECO:0000313" key="2">
    <source>
        <dbReference type="EMBL" id="RNI40108.1"/>
    </source>
</evidence>
<dbReference type="PANTHER" id="PTHR38011:SF2">
    <property type="entry name" value="BIFUNCTIONAL DEAMINASE-REDUCTASE DOMAIN PROTEIN"/>
    <property type="match status" value="1"/>
</dbReference>
<keyword evidence="3" id="KW-1185">Reference proteome</keyword>
<dbReference type="PANTHER" id="PTHR38011">
    <property type="entry name" value="DIHYDROFOLATE REDUCTASE FAMILY PROTEIN (AFU_ORTHOLOGUE AFUA_8G06820)"/>
    <property type="match status" value="1"/>
</dbReference>
<dbReference type="SUPFAM" id="SSF53597">
    <property type="entry name" value="Dihydrofolate reductase-like"/>
    <property type="match status" value="1"/>
</dbReference>
<dbReference type="Pfam" id="PF01872">
    <property type="entry name" value="RibD_C"/>
    <property type="match status" value="1"/>
</dbReference>
<dbReference type="Proteomes" id="UP000267223">
    <property type="component" value="Unassembled WGS sequence"/>
</dbReference>
<dbReference type="EMBL" id="RJJR01000001">
    <property type="protein sequence ID" value="RNI40108.1"/>
    <property type="molecule type" value="Genomic_DNA"/>
</dbReference>
<feature type="domain" description="Bacterial bifunctional deaminase-reductase C-terminal" evidence="1">
    <location>
        <begin position="2"/>
        <end position="179"/>
    </location>
</feature>
<protein>
    <submittedName>
        <fullName evidence="2">Dihydrofolate reductase</fullName>
    </submittedName>
</protein>
<reference evidence="2 3" key="1">
    <citation type="submission" date="2018-11" db="EMBL/GenBank/DDBJ databases">
        <title>Draft genome sequence of Ferruginibacter sp. BO-59.</title>
        <authorList>
            <person name="Im W.T."/>
        </authorList>
    </citation>
    <scope>NUCLEOTIDE SEQUENCE [LARGE SCALE GENOMIC DNA]</scope>
    <source>
        <strain evidence="2 3">BO-59</strain>
    </source>
</reference>
<dbReference type="InterPro" id="IPR024072">
    <property type="entry name" value="DHFR-like_dom_sf"/>
</dbReference>
<name>A0A3M9NSR4_9BACT</name>
<dbReference type="OrthoDB" id="195113at2"/>
<dbReference type="GO" id="GO:0008703">
    <property type="term" value="F:5-amino-6-(5-phosphoribosylamino)uracil reductase activity"/>
    <property type="evidence" value="ECO:0007669"/>
    <property type="project" value="InterPro"/>
</dbReference>
<organism evidence="2 3">
    <name type="scientific">Hanamia caeni</name>
    <dbReference type="NCBI Taxonomy" id="2294116"/>
    <lineage>
        <taxon>Bacteria</taxon>
        <taxon>Pseudomonadati</taxon>
        <taxon>Bacteroidota</taxon>
        <taxon>Chitinophagia</taxon>
        <taxon>Chitinophagales</taxon>
        <taxon>Chitinophagaceae</taxon>
        <taxon>Hanamia</taxon>
    </lineage>
</organism>
<dbReference type="InterPro" id="IPR050765">
    <property type="entry name" value="Riboflavin_Biosynth_HTPR"/>
</dbReference>
<dbReference type="RefSeq" id="WP_123118998.1">
    <property type="nucleotide sequence ID" value="NZ_RJJR01000001.1"/>
</dbReference>
<dbReference type="GO" id="GO:0009231">
    <property type="term" value="P:riboflavin biosynthetic process"/>
    <property type="evidence" value="ECO:0007669"/>
    <property type="project" value="InterPro"/>
</dbReference>
<gene>
    <name evidence="2" type="ORF">EFY79_02085</name>
</gene>
<dbReference type="Gene3D" id="3.40.430.10">
    <property type="entry name" value="Dihydrofolate Reductase, subunit A"/>
    <property type="match status" value="1"/>
</dbReference>
<comment type="caution">
    <text evidence="2">The sequence shown here is derived from an EMBL/GenBank/DDBJ whole genome shotgun (WGS) entry which is preliminary data.</text>
</comment>
<proteinExistence type="predicted"/>
<accession>A0A3M9NSR4</accession>
<sequence>MRKIIVLSMISLDGVMQAPGGPEEDTSGGFKYGGWTASYGDELSGKLMQEELKPADYILGRKTFEIFESYWPQHADFWPGINEGTKYVLSQTREKSDWRNTVFLKSLEDIQKLKNSEGGDIQVWGSSQLIHLLLKHDLADELRLKIYPLILGEGKKLFENDALPAAFTLTESHVTTRGVFIGNYKRGGEIITGEVGASLDEK</sequence>
<evidence type="ECO:0000259" key="1">
    <source>
        <dbReference type="Pfam" id="PF01872"/>
    </source>
</evidence>
<dbReference type="InterPro" id="IPR002734">
    <property type="entry name" value="RibDG_C"/>
</dbReference>
<evidence type="ECO:0000313" key="3">
    <source>
        <dbReference type="Proteomes" id="UP000267223"/>
    </source>
</evidence>